<feature type="compositionally biased region" description="Basic and acidic residues" evidence="1">
    <location>
        <begin position="242"/>
        <end position="251"/>
    </location>
</feature>
<proteinExistence type="predicted"/>
<feature type="region of interest" description="Disordered" evidence="1">
    <location>
        <begin position="163"/>
        <end position="211"/>
    </location>
</feature>
<feature type="compositionally biased region" description="Basic residues" evidence="1">
    <location>
        <begin position="168"/>
        <end position="177"/>
    </location>
</feature>
<dbReference type="OrthoDB" id="3255824at2759"/>
<feature type="region of interest" description="Disordered" evidence="1">
    <location>
        <begin position="106"/>
        <end position="130"/>
    </location>
</feature>
<name>A0A8H5FV61_9AGAR</name>
<feature type="compositionally biased region" description="Polar residues" evidence="1">
    <location>
        <begin position="196"/>
        <end position="211"/>
    </location>
</feature>
<feature type="region of interest" description="Disordered" evidence="1">
    <location>
        <begin position="242"/>
        <end position="307"/>
    </location>
</feature>
<sequence>MAGYYPNTHPPYIIPQHFPSPQAVPWHTGWMYNSQTFSTIHNPKDCDVCRTYYMCHVLNPHPLFQSPSISNSLGATNAFLVTQQPWNFGFQHGFQEGFNAGIQTLSGTDNNQGNNMQGKNKEGKGGDSKAPVELVEKTQAEIDRLRDQLIVLQQTYDKLVPRVSHAATRGRGKKGSAGKKSNLRITLPEVAEHIRPSSSKGANNDSSTGISNLDLDESFHYIYQTTTADSNKIDDQEIDEGFKEEAEREETSNGSEELVVDSKPARVSDKVSPSTSRSRRKTAQLDKRKDPPLPPSSPPQPQSEVLGSSVGEIRESMDSAHRAEEEALAWLEPLLSEVDTTPPAAQTEVQTVFSEQRSESQTLDIIEGPSVAPSASLEHVYVSASDIGIGFVFNEQWEAWRLRKGWQKGGWKQGKFRDFQWTEAVAVELGVRVMIKAGYAGKEITICSDNLQVAQAFSEGREIEEPPAQEVLDNTKRLCRQLKISLKVLWNQGTENPADQVSVLDVGSATARFPCHVEIPPFLQDVVVPFYQ</sequence>
<dbReference type="Proteomes" id="UP000559027">
    <property type="component" value="Unassembled WGS sequence"/>
</dbReference>
<dbReference type="AlphaFoldDB" id="A0A8H5FV61"/>
<dbReference type="EMBL" id="JAACJO010000015">
    <property type="protein sequence ID" value="KAF5350174.1"/>
    <property type="molecule type" value="Genomic_DNA"/>
</dbReference>
<comment type="caution">
    <text evidence="2">The sequence shown here is derived from an EMBL/GenBank/DDBJ whole genome shotgun (WGS) entry which is preliminary data.</text>
</comment>
<feature type="compositionally biased region" description="Pro residues" evidence="1">
    <location>
        <begin position="292"/>
        <end position="301"/>
    </location>
</feature>
<organism evidence="2 3">
    <name type="scientific">Leucocoprinus leucothites</name>
    <dbReference type="NCBI Taxonomy" id="201217"/>
    <lineage>
        <taxon>Eukaryota</taxon>
        <taxon>Fungi</taxon>
        <taxon>Dikarya</taxon>
        <taxon>Basidiomycota</taxon>
        <taxon>Agaricomycotina</taxon>
        <taxon>Agaricomycetes</taxon>
        <taxon>Agaricomycetidae</taxon>
        <taxon>Agaricales</taxon>
        <taxon>Agaricineae</taxon>
        <taxon>Agaricaceae</taxon>
        <taxon>Leucocoprinus</taxon>
    </lineage>
</organism>
<evidence type="ECO:0000256" key="1">
    <source>
        <dbReference type="SAM" id="MobiDB-lite"/>
    </source>
</evidence>
<reference evidence="2 3" key="1">
    <citation type="journal article" date="2020" name="ISME J.">
        <title>Uncovering the hidden diversity of litter-decomposition mechanisms in mushroom-forming fungi.</title>
        <authorList>
            <person name="Floudas D."/>
            <person name="Bentzer J."/>
            <person name="Ahren D."/>
            <person name="Johansson T."/>
            <person name="Persson P."/>
            <person name="Tunlid A."/>
        </authorList>
    </citation>
    <scope>NUCLEOTIDE SEQUENCE [LARGE SCALE GENOMIC DNA]</scope>
    <source>
        <strain evidence="2 3">CBS 146.42</strain>
    </source>
</reference>
<gene>
    <name evidence="2" type="ORF">D9756_009142</name>
</gene>
<evidence type="ECO:0000313" key="3">
    <source>
        <dbReference type="Proteomes" id="UP000559027"/>
    </source>
</evidence>
<protein>
    <submittedName>
        <fullName evidence="2">Uncharacterized protein</fullName>
    </submittedName>
</protein>
<accession>A0A8H5FV61</accession>
<keyword evidence="3" id="KW-1185">Reference proteome</keyword>
<evidence type="ECO:0000313" key="2">
    <source>
        <dbReference type="EMBL" id="KAF5350174.1"/>
    </source>
</evidence>